<reference evidence="1" key="1">
    <citation type="submission" date="2014-11" db="EMBL/GenBank/DDBJ databases">
        <authorList>
            <person name="Amaro Gonzalez C."/>
        </authorList>
    </citation>
    <scope>NUCLEOTIDE SEQUENCE</scope>
</reference>
<organism evidence="1">
    <name type="scientific">Anguilla anguilla</name>
    <name type="common">European freshwater eel</name>
    <name type="synonym">Muraena anguilla</name>
    <dbReference type="NCBI Taxonomy" id="7936"/>
    <lineage>
        <taxon>Eukaryota</taxon>
        <taxon>Metazoa</taxon>
        <taxon>Chordata</taxon>
        <taxon>Craniata</taxon>
        <taxon>Vertebrata</taxon>
        <taxon>Euteleostomi</taxon>
        <taxon>Actinopterygii</taxon>
        <taxon>Neopterygii</taxon>
        <taxon>Teleostei</taxon>
        <taxon>Anguilliformes</taxon>
        <taxon>Anguillidae</taxon>
        <taxon>Anguilla</taxon>
    </lineage>
</organism>
<reference evidence="1" key="2">
    <citation type="journal article" date="2015" name="Fish Shellfish Immunol.">
        <title>Early steps in the European eel (Anguilla anguilla)-Vibrio vulnificus interaction in the gills: Role of the RtxA13 toxin.</title>
        <authorList>
            <person name="Callol A."/>
            <person name="Pajuelo D."/>
            <person name="Ebbesson L."/>
            <person name="Teles M."/>
            <person name="MacKenzie S."/>
            <person name="Amaro C."/>
        </authorList>
    </citation>
    <scope>NUCLEOTIDE SEQUENCE</scope>
</reference>
<dbReference type="EMBL" id="GBXM01083106">
    <property type="protein sequence ID" value="JAH25471.1"/>
    <property type="molecule type" value="Transcribed_RNA"/>
</dbReference>
<sequence>MGVSVGDLLIGINIKYHTHRYKELFHMKTKGD</sequence>
<accession>A0A0E9R8J7</accession>
<protein>
    <submittedName>
        <fullName evidence="1">Uncharacterized protein</fullName>
    </submittedName>
</protein>
<proteinExistence type="predicted"/>
<evidence type="ECO:0000313" key="1">
    <source>
        <dbReference type="EMBL" id="JAH25471.1"/>
    </source>
</evidence>
<name>A0A0E9R8J7_ANGAN</name>
<dbReference type="AlphaFoldDB" id="A0A0E9R8J7"/>